<reference evidence="1" key="1">
    <citation type="submission" date="2020-11" db="EMBL/GenBank/DDBJ databases">
        <authorList>
            <person name="Whitehead M."/>
        </authorList>
    </citation>
    <scope>NUCLEOTIDE SEQUENCE</scope>
    <source>
        <strain evidence="1">EGII</strain>
    </source>
</reference>
<evidence type="ECO:0000313" key="1">
    <source>
        <dbReference type="EMBL" id="CAD6993113.1"/>
    </source>
</evidence>
<dbReference type="Proteomes" id="UP000606786">
    <property type="component" value="Unassembled WGS sequence"/>
</dbReference>
<dbReference type="AlphaFoldDB" id="A0A811U6W6"/>
<gene>
    <name evidence="1" type="ORF">CCAP1982_LOCUS1938</name>
</gene>
<accession>A0A811U6W6</accession>
<proteinExistence type="predicted"/>
<comment type="caution">
    <text evidence="1">The sequence shown here is derived from an EMBL/GenBank/DDBJ whole genome shotgun (WGS) entry which is preliminary data.</text>
</comment>
<name>A0A811U6W6_CERCA</name>
<dbReference type="EMBL" id="CAJHJT010000001">
    <property type="protein sequence ID" value="CAD6993113.1"/>
    <property type="molecule type" value="Genomic_DNA"/>
</dbReference>
<protein>
    <submittedName>
        <fullName evidence="1">(Mediterranean fruit fly) hypothetical protein</fullName>
    </submittedName>
</protein>
<organism evidence="1 2">
    <name type="scientific">Ceratitis capitata</name>
    <name type="common">Mediterranean fruit fly</name>
    <name type="synonym">Tephritis capitata</name>
    <dbReference type="NCBI Taxonomy" id="7213"/>
    <lineage>
        <taxon>Eukaryota</taxon>
        <taxon>Metazoa</taxon>
        <taxon>Ecdysozoa</taxon>
        <taxon>Arthropoda</taxon>
        <taxon>Hexapoda</taxon>
        <taxon>Insecta</taxon>
        <taxon>Pterygota</taxon>
        <taxon>Neoptera</taxon>
        <taxon>Endopterygota</taxon>
        <taxon>Diptera</taxon>
        <taxon>Brachycera</taxon>
        <taxon>Muscomorpha</taxon>
        <taxon>Tephritoidea</taxon>
        <taxon>Tephritidae</taxon>
        <taxon>Ceratitis</taxon>
        <taxon>Ceratitis</taxon>
    </lineage>
</organism>
<feature type="non-terminal residue" evidence="1">
    <location>
        <position position="51"/>
    </location>
</feature>
<keyword evidence="2" id="KW-1185">Reference proteome</keyword>
<sequence length="51" mass="6125">MPLLQVSSIELETIWTIKSPLFWSDKIAVTEYVTKQIYVFPWKWWVTLLVP</sequence>
<evidence type="ECO:0000313" key="2">
    <source>
        <dbReference type="Proteomes" id="UP000606786"/>
    </source>
</evidence>